<feature type="domain" description="Telomere length regulation protein conserved" evidence="3">
    <location>
        <begin position="605"/>
        <end position="716"/>
    </location>
</feature>
<sequence>MDVLLTAVKTVENLEELTVSKPLQQRDSAHGEKHPCQQNGIKSPEEALHALKSSPDKYRVVQALHFLDPARPPGNGFNITTPSAVTAQLLHILITTTIPDHWSGLGNEDIPELEGDRKLKPKAALLRCLSSVTGIGALVAHLRSLLAKQDSLSGEKGSGNKFVIQDLIAVLSSILKPPDFLFNTYINISSKVDLQAQRQVMWKELISLLAAGKVLSVASESFLTIKDLNTPRSIYWIGEGNQYATWLGQCISHMATKAQAAELDCWNYLAQFVARSLSLGYTAQVVSAIYDTLLLQENASPDRFGILLDNLRRHDQILLFKYVLHDLEREFLPVLPNALQLPLEDPSKCKTISGVSGLVANIVRGRNSLESQLSEWLVTGLGMNIQGIDFRRALLASFGNQQKPILEILRRALEIFGDQLYIKHTPTRGQEANVQIILLTAGYVHRLWPHELRSTTQSGTYLNGISNRLAASSPRARFLGMIVGMSLSKLADPADKAMKFDLEEMESEEALWYMSLTNVKDEIGSIDNLKDKSVQHPPKKLKHHVRKPQGDQPKTSQARSKVISIEEVSEGSDSDDFLPYEKPDTDASDSEDDPTLINRSKPSSPVYIRDLLLYLRDTDNAERYNLGISTAATLIRRKASFGTEVAENSEALALLIVGLQDKYNLPRFQEYKLQSEIALLVAYPLTMGRWFVHTLFNADLSQSQRSTILVALGLSARELAGFGKEDADAMSLPPAADSSFPSKRLPSNLATTYGDINDPIDALSKKLSQATLKPLALRAADSLTGPNALKVRTFSSRMEVERRKQQREQQKRQKNVPKDLHRILSDGFFFPLTNAFEVTMYSTSSNNAYNPFLIPHLLHLFIQTVTLVLSTLGPNSPNLAALTHEALALLIDLHNLPIATEPTVLPAMLSLFLAIVDLNISSGSAGEERLVTEFVTKVMEMREWVDGVFERASKEEEEVRMLSAGIMVKLGDVMERYQGRLLGTNLGFGY</sequence>
<evidence type="ECO:0000313" key="5">
    <source>
        <dbReference type="Proteomes" id="UP000242791"/>
    </source>
</evidence>
<evidence type="ECO:0000256" key="1">
    <source>
        <dbReference type="ARBA" id="ARBA00006133"/>
    </source>
</evidence>
<evidence type="ECO:0000256" key="2">
    <source>
        <dbReference type="SAM" id="MobiDB-lite"/>
    </source>
</evidence>
<dbReference type="AlphaFoldDB" id="A0A1J9QZB1"/>
<feature type="region of interest" description="Disordered" evidence="2">
    <location>
        <begin position="796"/>
        <end position="817"/>
    </location>
</feature>
<proteinExistence type="inferred from homology"/>
<reference evidence="4 5" key="1">
    <citation type="submission" date="2015-08" db="EMBL/GenBank/DDBJ databases">
        <title>Emmonsia species relationships and genome sequence.</title>
        <authorList>
            <person name="Cuomo C.A."/>
            <person name="Schwartz I.S."/>
            <person name="Kenyon C."/>
            <person name="De Hoog G.S."/>
            <person name="Govender N.P."/>
            <person name="Botha A."/>
            <person name="Moreno L."/>
            <person name="De Vries M."/>
            <person name="Munoz J.F."/>
            <person name="Stielow J.B."/>
        </authorList>
    </citation>
    <scope>NUCLEOTIDE SEQUENCE [LARGE SCALE GENOMIC DNA]</scope>
    <source>
        <strain evidence="4 5">EI222</strain>
    </source>
</reference>
<evidence type="ECO:0000259" key="3">
    <source>
        <dbReference type="Pfam" id="PF10193"/>
    </source>
</evidence>
<dbReference type="Pfam" id="PF10193">
    <property type="entry name" value="Telomere_reg-2"/>
    <property type="match status" value="1"/>
</dbReference>
<feature type="compositionally biased region" description="Basic residues" evidence="2">
    <location>
        <begin position="537"/>
        <end position="547"/>
    </location>
</feature>
<accession>A0A1J9QZB1</accession>
<dbReference type="STRING" id="1658174.A0A1J9QZB1"/>
<keyword evidence="5" id="KW-1185">Reference proteome</keyword>
<feature type="compositionally biased region" description="Basic and acidic residues" evidence="2">
    <location>
        <begin position="798"/>
        <end position="817"/>
    </location>
</feature>
<feature type="region of interest" description="Disordered" evidence="2">
    <location>
        <begin position="19"/>
        <end position="40"/>
    </location>
</feature>
<name>A0A1J9QZB1_9EURO</name>
<dbReference type="GO" id="GO:0042162">
    <property type="term" value="F:telomeric DNA binding"/>
    <property type="evidence" value="ECO:0007669"/>
    <property type="project" value="TreeGrafter"/>
</dbReference>
<organism evidence="4 5">
    <name type="scientific">Blastomyces percursus</name>
    <dbReference type="NCBI Taxonomy" id="1658174"/>
    <lineage>
        <taxon>Eukaryota</taxon>
        <taxon>Fungi</taxon>
        <taxon>Dikarya</taxon>
        <taxon>Ascomycota</taxon>
        <taxon>Pezizomycotina</taxon>
        <taxon>Eurotiomycetes</taxon>
        <taxon>Eurotiomycetidae</taxon>
        <taxon>Onygenales</taxon>
        <taxon>Ajellomycetaceae</taxon>
        <taxon>Blastomyces</taxon>
    </lineage>
</organism>
<dbReference type="GO" id="GO:0005829">
    <property type="term" value="C:cytosol"/>
    <property type="evidence" value="ECO:0007669"/>
    <property type="project" value="TreeGrafter"/>
</dbReference>
<feature type="region of interest" description="Disordered" evidence="2">
    <location>
        <begin position="529"/>
        <end position="601"/>
    </location>
</feature>
<gene>
    <name evidence="4" type="ORF">ACJ73_07100</name>
</gene>
<dbReference type="GO" id="GO:0051083">
    <property type="term" value="P:'de novo' cotranslational protein folding"/>
    <property type="evidence" value="ECO:0007669"/>
    <property type="project" value="TreeGrafter"/>
</dbReference>
<dbReference type="EMBL" id="LGTZ01001368">
    <property type="protein sequence ID" value="OJD21559.1"/>
    <property type="molecule type" value="Genomic_DNA"/>
</dbReference>
<evidence type="ECO:0000313" key="4">
    <source>
        <dbReference type="EMBL" id="OJD21559.1"/>
    </source>
</evidence>
<dbReference type="VEuPathDB" id="FungiDB:ACJ73_07100"/>
<dbReference type="PANTHER" id="PTHR15830:SF10">
    <property type="entry name" value="TELOMERE LENGTH REGULATION PROTEIN TEL2 HOMOLOG"/>
    <property type="match status" value="1"/>
</dbReference>
<protein>
    <recommendedName>
        <fullName evidence="3">Telomere length regulation protein conserved domain-containing protein</fullName>
    </recommendedName>
</protein>
<dbReference type="InterPro" id="IPR019337">
    <property type="entry name" value="Telomere_length_regulation_dom"/>
</dbReference>
<dbReference type="Proteomes" id="UP000242791">
    <property type="component" value="Unassembled WGS sequence"/>
</dbReference>
<dbReference type="OrthoDB" id="10258062at2759"/>
<dbReference type="GO" id="GO:0051879">
    <property type="term" value="F:Hsp90 protein binding"/>
    <property type="evidence" value="ECO:0007669"/>
    <property type="project" value="TreeGrafter"/>
</dbReference>
<comment type="caution">
    <text evidence="4">The sequence shown here is derived from an EMBL/GenBank/DDBJ whole genome shotgun (WGS) entry which is preliminary data.</text>
</comment>
<comment type="similarity">
    <text evidence="1">Belongs to the TEL2 family.</text>
</comment>
<feature type="compositionally biased region" description="Acidic residues" evidence="2">
    <location>
        <begin position="567"/>
        <end position="578"/>
    </location>
</feature>
<dbReference type="InterPro" id="IPR051970">
    <property type="entry name" value="TEL2_Regulation"/>
</dbReference>
<dbReference type="PANTHER" id="PTHR15830">
    <property type="entry name" value="TELOMERE LENGTH REGULATION PROTEIN TEL2 FAMILY MEMBER"/>
    <property type="match status" value="1"/>
</dbReference>
<dbReference type="InterPro" id="IPR038528">
    <property type="entry name" value="TEL2_C_sf"/>
</dbReference>
<dbReference type="Gene3D" id="1.25.40.720">
    <property type="entry name" value="Telomere length regulation protein 2, C-terminal domain"/>
    <property type="match status" value="1"/>
</dbReference>